<dbReference type="InterPro" id="IPR046960">
    <property type="entry name" value="PPR_At4g14850-like_plant"/>
</dbReference>
<dbReference type="Proteomes" id="UP000015453">
    <property type="component" value="Unassembled WGS sequence"/>
</dbReference>
<dbReference type="PANTHER" id="PTHR24015">
    <property type="entry name" value="OS07G0578800 PROTEIN-RELATED"/>
    <property type="match status" value="1"/>
</dbReference>
<evidence type="ECO:0000313" key="3">
    <source>
        <dbReference type="EMBL" id="EPS60803.1"/>
    </source>
</evidence>
<dbReference type="AlphaFoldDB" id="S8DDC1"/>
<evidence type="ECO:0008006" key="5">
    <source>
        <dbReference type="Google" id="ProtNLM"/>
    </source>
</evidence>
<gene>
    <name evidence="3" type="ORF">M569_13999</name>
</gene>
<dbReference type="OrthoDB" id="1879205at2759"/>
<name>S8DDC1_9LAMI</name>
<feature type="non-terminal residue" evidence="3">
    <location>
        <position position="1"/>
    </location>
</feature>
<comment type="caution">
    <text evidence="3">The sequence shown here is derived from an EMBL/GenBank/DDBJ whole genome shotgun (WGS) entry which is preliminary data.</text>
</comment>
<evidence type="ECO:0000256" key="2">
    <source>
        <dbReference type="PROSITE-ProRule" id="PRU00708"/>
    </source>
</evidence>
<dbReference type="InterPro" id="IPR011990">
    <property type="entry name" value="TPR-like_helical_dom_sf"/>
</dbReference>
<dbReference type="Pfam" id="PF20431">
    <property type="entry name" value="E_motif"/>
    <property type="match status" value="1"/>
</dbReference>
<dbReference type="InterPro" id="IPR002885">
    <property type="entry name" value="PPR_rpt"/>
</dbReference>
<evidence type="ECO:0000313" key="4">
    <source>
        <dbReference type="Proteomes" id="UP000015453"/>
    </source>
</evidence>
<dbReference type="FunFam" id="1.25.40.10:FF:000344">
    <property type="entry name" value="Pentatricopeptide repeat-containing protein"/>
    <property type="match status" value="1"/>
</dbReference>
<dbReference type="FunFam" id="1.25.40.10:FF:001213">
    <property type="entry name" value="Pentatricopeptide repeat-containing protein, mitochondrial"/>
    <property type="match status" value="1"/>
</dbReference>
<proteinExistence type="predicted"/>
<reference evidence="3 4" key="1">
    <citation type="journal article" date="2013" name="BMC Genomics">
        <title>The miniature genome of a carnivorous plant Genlisea aurea contains a low number of genes and short non-coding sequences.</title>
        <authorList>
            <person name="Leushkin E.V."/>
            <person name="Sutormin R.A."/>
            <person name="Nabieva E.R."/>
            <person name="Penin A.A."/>
            <person name="Kondrashov A.S."/>
            <person name="Logacheva M.D."/>
        </authorList>
    </citation>
    <scope>NUCLEOTIDE SEQUENCE [LARGE SCALE GENOMIC DNA]</scope>
</reference>
<sequence>NSIIKHYALHDFPPEAVFLYKFLKYRPGIRFDSFTYSYLLKACGNAKLNRTGIQFHCASTKAGFDRHLYVQTALLNMYGDCGRFFDARYVFDEMPAKNLVSWNVLITGFVKSNRFDEALQLFSTMALYTEMKPSEVTLLAIFPAIVNTGHVKLCQILHSYILKSGFDVRIHNCLIDSYAKCGSIESAALVFQGMPVKNSVSWTSIISAYAIHGMPDEASEHFDRMENGGPSPNGVTFLTILNGCSHGGLVEKGLEFYRKMVRDYDIEPDAKLYGCLVDLLGRVGRLEEAERVALEIIPRDRLTVAIWRTLLGACSFHGNVEMGERINRRIMEMEEKHGGDYVLFSNILSSAGRFVDSEAVRSLSDKRNASKLAG</sequence>
<dbReference type="Gene3D" id="1.25.40.10">
    <property type="entry name" value="Tetratricopeptide repeat domain"/>
    <property type="match status" value="2"/>
</dbReference>
<organism evidence="3 4">
    <name type="scientific">Genlisea aurea</name>
    <dbReference type="NCBI Taxonomy" id="192259"/>
    <lineage>
        <taxon>Eukaryota</taxon>
        <taxon>Viridiplantae</taxon>
        <taxon>Streptophyta</taxon>
        <taxon>Embryophyta</taxon>
        <taxon>Tracheophyta</taxon>
        <taxon>Spermatophyta</taxon>
        <taxon>Magnoliopsida</taxon>
        <taxon>eudicotyledons</taxon>
        <taxon>Gunneridae</taxon>
        <taxon>Pentapetalae</taxon>
        <taxon>asterids</taxon>
        <taxon>lamiids</taxon>
        <taxon>Lamiales</taxon>
        <taxon>Lentibulariaceae</taxon>
        <taxon>Genlisea</taxon>
    </lineage>
</organism>
<protein>
    <recommendedName>
        <fullName evidence="5">Pentatricopeptide repeat-containing protein</fullName>
    </recommendedName>
</protein>
<dbReference type="InterPro" id="IPR046848">
    <property type="entry name" value="E_motif"/>
</dbReference>
<dbReference type="GO" id="GO:0003723">
    <property type="term" value="F:RNA binding"/>
    <property type="evidence" value="ECO:0007669"/>
    <property type="project" value="InterPro"/>
</dbReference>
<accession>S8DDC1</accession>
<dbReference type="Pfam" id="PF01535">
    <property type="entry name" value="PPR"/>
    <property type="match status" value="1"/>
</dbReference>
<dbReference type="GO" id="GO:0009451">
    <property type="term" value="P:RNA modification"/>
    <property type="evidence" value="ECO:0007669"/>
    <property type="project" value="InterPro"/>
</dbReference>
<feature type="non-terminal residue" evidence="3">
    <location>
        <position position="374"/>
    </location>
</feature>
<keyword evidence="1" id="KW-0677">Repeat</keyword>
<evidence type="ECO:0000256" key="1">
    <source>
        <dbReference type="ARBA" id="ARBA00022737"/>
    </source>
</evidence>
<feature type="repeat" description="PPR" evidence="2">
    <location>
        <begin position="98"/>
        <end position="133"/>
    </location>
</feature>
<feature type="repeat" description="PPR" evidence="2">
    <location>
        <begin position="198"/>
        <end position="232"/>
    </location>
</feature>
<dbReference type="NCBIfam" id="TIGR00756">
    <property type="entry name" value="PPR"/>
    <property type="match status" value="5"/>
</dbReference>
<dbReference type="PROSITE" id="PS51375">
    <property type="entry name" value="PPR"/>
    <property type="match status" value="3"/>
</dbReference>
<dbReference type="EMBL" id="AUSU01007291">
    <property type="protein sequence ID" value="EPS60803.1"/>
    <property type="molecule type" value="Genomic_DNA"/>
</dbReference>
<feature type="repeat" description="PPR" evidence="2">
    <location>
        <begin position="233"/>
        <end position="268"/>
    </location>
</feature>
<dbReference type="PANTHER" id="PTHR24015:SF553">
    <property type="entry name" value="DYW DOMAIN-CONTAINING PROTEIN"/>
    <property type="match status" value="1"/>
</dbReference>
<dbReference type="Pfam" id="PF13041">
    <property type="entry name" value="PPR_2"/>
    <property type="match status" value="2"/>
</dbReference>
<keyword evidence="4" id="KW-1185">Reference proteome</keyword>